<dbReference type="VEuPathDB" id="FungiDB:PLEOSDRAFT_1110049"/>
<dbReference type="EMBL" id="KL198014">
    <property type="protein sequence ID" value="KDQ22962.1"/>
    <property type="molecule type" value="Genomic_DNA"/>
</dbReference>
<dbReference type="AlphaFoldDB" id="A0A067NFS3"/>
<organism evidence="1 2">
    <name type="scientific">Pleurotus ostreatus (strain PC15)</name>
    <name type="common">Oyster mushroom</name>
    <dbReference type="NCBI Taxonomy" id="1137138"/>
    <lineage>
        <taxon>Eukaryota</taxon>
        <taxon>Fungi</taxon>
        <taxon>Dikarya</taxon>
        <taxon>Basidiomycota</taxon>
        <taxon>Agaricomycotina</taxon>
        <taxon>Agaricomycetes</taxon>
        <taxon>Agaricomycetidae</taxon>
        <taxon>Agaricales</taxon>
        <taxon>Pleurotineae</taxon>
        <taxon>Pleurotaceae</taxon>
        <taxon>Pleurotus</taxon>
    </lineage>
</organism>
<sequence>MSHYVSLHSTLPRLLDWLPSPPVELSNVTVNAPLPNIISPPPISTWGGMGTIPTSDSVFGKGERGRNRDPTAFVGLQYSMPQLHDSQAPRIYRRVYRGRLDSSGVTFKMRRSARLRHSQGLCAAPSNSRVHVSLRLDDLMMEKDTTNAPSSCQILRRSRRRGLKMAGHPIRNDGIRAQC</sequence>
<evidence type="ECO:0000313" key="1">
    <source>
        <dbReference type="EMBL" id="KDQ22962.1"/>
    </source>
</evidence>
<evidence type="ECO:0000313" key="2">
    <source>
        <dbReference type="Proteomes" id="UP000027073"/>
    </source>
</evidence>
<dbReference type="InParanoid" id="A0A067NFS3"/>
<reference evidence="2" key="1">
    <citation type="journal article" date="2014" name="Proc. Natl. Acad. Sci. U.S.A.">
        <title>Extensive sampling of basidiomycete genomes demonstrates inadequacy of the white-rot/brown-rot paradigm for wood decay fungi.</title>
        <authorList>
            <person name="Riley R."/>
            <person name="Salamov A.A."/>
            <person name="Brown D.W."/>
            <person name="Nagy L.G."/>
            <person name="Floudas D."/>
            <person name="Held B.W."/>
            <person name="Levasseur A."/>
            <person name="Lombard V."/>
            <person name="Morin E."/>
            <person name="Otillar R."/>
            <person name="Lindquist E.A."/>
            <person name="Sun H."/>
            <person name="LaButti K.M."/>
            <person name="Schmutz J."/>
            <person name="Jabbour D."/>
            <person name="Luo H."/>
            <person name="Baker S.E."/>
            <person name="Pisabarro A.G."/>
            <person name="Walton J.D."/>
            <person name="Blanchette R.A."/>
            <person name="Henrissat B."/>
            <person name="Martin F."/>
            <person name="Cullen D."/>
            <person name="Hibbett D.S."/>
            <person name="Grigoriev I.V."/>
        </authorList>
    </citation>
    <scope>NUCLEOTIDE SEQUENCE [LARGE SCALE GENOMIC DNA]</scope>
    <source>
        <strain evidence="2">PC15</strain>
    </source>
</reference>
<name>A0A067NFS3_PLEO1</name>
<protein>
    <submittedName>
        <fullName evidence="1">Uncharacterized protein</fullName>
    </submittedName>
</protein>
<dbReference type="Proteomes" id="UP000027073">
    <property type="component" value="Unassembled WGS sequence"/>
</dbReference>
<proteinExistence type="predicted"/>
<accession>A0A067NFS3</accession>
<gene>
    <name evidence="1" type="ORF">PLEOSDRAFT_1110049</name>
</gene>
<dbReference type="HOGENOM" id="CLU_1504063_0_0_1"/>